<evidence type="ECO:0000256" key="9">
    <source>
        <dbReference type="SAM" id="Phobius"/>
    </source>
</evidence>
<feature type="transmembrane region" description="Helical" evidence="9">
    <location>
        <begin position="259"/>
        <end position="279"/>
    </location>
</feature>
<dbReference type="PANTHER" id="PTHR39342">
    <property type="entry name" value="UPF0283 MEMBRANE PROTEIN YCJF"/>
    <property type="match status" value="1"/>
</dbReference>
<evidence type="ECO:0000256" key="1">
    <source>
        <dbReference type="ARBA" id="ARBA00004429"/>
    </source>
</evidence>
<evidence type="ECO:0000256" key="5">
    <source>
        <dbReference type="ARBA" id="ARBA00022692"/>
    </source>
</evidence>
<keyword evidence="11" id="KW-1185">Reference proteome</keyword>
<evidence type="ECO:0000256" key="7">
    <source>
        <dbReference type="ARBA" id="ARBA00023136"/>
    </source>
</evidence>
<evidence type="ECO:0000256" key="3">
    <source>
        <dbReference type="ARBA" id="ARBA00022475"/>
    </source>
</evidence>
<protein>
    <submittedName>
        <fullName evidence="10">Putative membrane protein</fullName>
    </submittedName>
</protein>
<feature type="transmembrane region" description="Helical" evidence="9">
    <location>
        <begin position="143"/>
        <end position="164"/>
    </location>
</feature>
<sequence length="389" mass="41020">MADSPKPPRRGPVLVEYGPAATPAEPVAPDAAPRAAASQPEPARRPEGRPDARPEAPRSDGREARAPRGGTRPPSPADAAPIDDGLPQALPCPRTREMVTRIAGARPSRVTRFFINSGVALLTFILSMAALRFFDNLMATYPLLGWLGIALFALFTVAALAMAVREYAAWARFGKIDEIHRASGAALAKGDLTAARAVVDQLDTLYARRPEMAWGRQSLAERRGDAFDAHTLLSLAEAELLAPLDQQARREIEAASRTVAAATALIPLALADVLAALAANLRMIRRMAEIYGGRAGAVGGWRLARTVITHLVATGAVAAGDDLIHTVAGGGVLAKVSRRFGEGVVNGALTARVGIAAMEVCRPLPFIQARRPSVGNLVGRGLKGLFGND</sequence>
<dbReference type="GO" id="GO:0005886">
    <property type="term" value="C:plasma membrane"/>
    <property type="evidence" value="ECO:0007669"/>
    <property type="project" value="UniProtKB-SubCell"/>
</dbReference>
<keyword evidence="6 9" id="KW-1133">Transmembrane helix</keyword>
<feature type="compositionally biased region" description="Low complexity" evidence="8">
    <location>
        <begin position="19"/>
        <end position="41"/>
    </location>
</feature>
<keyword evidence="3" id="KW-1003">Cell membrane</keyword>
<evidence type="ECO:0000256" key="2">
    <source>
        <dbReference type="ARBA" id="ARBA00008255"/>
    </source>
</evidence>
<feature type="region of interest" description="Disordered" evidence="8">
    <location>
        <begin position="1"/>
        <end position="91"/>
    </location>
</feature>
<comment type="similarity">
    <text evidence="2">Belongs to the UPF0283 family.</text>
</comment>
<evidence type="ECO:0000256" key="4">
    <source>
        <dbReference type="ARBA" id="ARBA00022519"/>
    </source>
</evidence>
<name>A0A1H2UL96_9RHOB</name>
<evidence type="ECO:0000256" key="8">
    <source>
        <dbReference type="SAM" id="MobiDB-lite"/>
    </source>
</evidence>
<dbReference type="Proteomes" id="UP000182944">
    <property type="component" value="Unassembled WGS sequence"/>
</dbReference>
<dbReference type="STRING" id="1545044.SAMN05444276_1011306"/>
<dbReference type="RefSeq" id="WP_036732219.1">
    <property type="nucleotide sequence ID" value="NZ_FNNA01000001.1"/>
</dbReference>
<evidence type="ECO:0000256" key="6">
    <source>
        <dbReference type="ARBA" id="ARBA00022989"/>
    </source>
</evidence>
<dbReference type="PANTHER" id="PTHR39342:SF1">
    <property type="entry name" value="UPF0283 MEMBRANE PROTEIN YCJF"/>
    <property type="match status" value="1"/>
</dbReference>
<feature type="transmembrane region" description="Helical" evidence="9">
    <location>
        <begin position="113"/>
        <end position="131"/>
    </location>
</feature>
<keyword evidence="7 9" id="KW-0472">Membrane</keyword>
<proteinExistence type="inferred from homology"/>
<accession>A0A1H2UL96</accession>
<dbReference type="OrthoDB" id="9816060at2"/>
<dbReference type="InterPro" id="IPR021147">
    <property type="entry name" value="DUF697"/>
</dbReference>
<comment type="subcellular location">
    <subcellularLocation>
        <location evidence="1">Cell inner membrane</location>
        <topology evidence="1">Multi-pass membrane protein</topology>
    </subcellularLocation>
</comment>
<organism evidence="10 11">
    <name type="scientific">Paracoccus sanguinis</name>
    <dbReference type="NCBI Taxonomy" id="1545044"/>
    <lineage>
        <taxon>Bacteria</taxon>
        <taxon>Pseudomonadati</taxon>
        <taxon>Pseudomonadota</taxon>
        <taxon>Alphaproteobacteria</taxon>
        <taxon>Rhodobacterales</taxon>
        <taxon>Paracoccaceae</taxon>
        <taxon>Paracoccus</taxon>
    </lineage>
</organism>
<evidence type="ECO:0000313" key="11">
    <source>
        <dbReference type="Proteomes" id="UP000182944"/>
    </source>
</evidence>
<dbReference type="NCBIfam" id="TIGR01620">
    <property type="entry name" value="hyp_HI0043"/>
    <property type="match status" value="1"/>
</dbReference>
<reference evidence="11" key="1">
    <citation type="submission" date="2016-10" db="EMBL/GenBank/DDBJ databases">
        <authorList>
            <person name="Varghese N."/>
            <person name="Submissions S."/>
        </authorList>
    </citation>
    <scope>NUCLEOTIDE SEQUENCE [LARGE SCALE GENOMIC DNA]</scope>
    <source>
        <strain evidence="11">DSM 29303</strain>
    </source>
</reference>
<dbReference type="AlphaFoldDB" id="A0A1H2UL96"/>
<dbReference type="EMBL" id="FNNA01000001">
    <property type="protein sequence ID" value="SDW56359.1"/>
    <property type="molecule type" value="Genomic_DNA"/>
</dbReference>
<gene>
    <name evidence="10" type="ORF">SAMN05444276_1011306</name>
</gene>
<keyword evidence="4" id="KW-0997">Cell inner membrane</keyword>
<evidence type="ECO:0000313" key="10">
    <source>
        <dbReference type="EMBL" id="SDW56359.1"/>
    </source>
</evidence>
<keyword evidence="5 9" id="KW-0812">Transmembrane</keyword>
<dbReference type="Pfam" id="PF05128">
    <property type="entry name" value="DUF697"/>
    <property type="match status" value="1"/>
</dbReference>
<feature type="compositionally biased region" description="Basic and acidic residues" evidence="8">
    <location>
        <begin position="42"/>
        <end position="66"/>
    </location>
</feature>
<dbReference type="InterPro" id="IPR006507">
    <property type="entry name" value="UPF0283"/>
</dbReference>